<evidence type="ECO:0000256" key="1">
    <source>
        <dbReference type="SAM" id="MobiDB-lite"/>
    </source>
</evidence>
<dbReference type="EMBL" id="CDMC01000023">
    <property type="protein sequence ID" value="CEL11178.1"/>
    <property type="molecule type" value="Genomic_DNA"/>
</dbReference>
<evidence type="ECO:0000313" key="3">
    <source>
        <dbReference type="Proteomes" id="UP000054771"/>
    </source>
</evidence>
<feature type="compositionally biased region" description="Polar residues" evidence="1">
    <location>
        <begin position="522"/>
        <end position="533"/>
    </location>
</feature>
<name>A0A0U5CJN6_ASPCI</name>
<feature type="region of interest" description="Disordered" evidence="1">
    <location>
        <begin position="323"/>
        <end position="459"/>
    </location>
</feature>
<proteinExistence type="predicted"/>
<reference evidence="3" key="1">
    <citation type="journal article" date="2016" name="Genome Announc.">
        <title>Draft genome sequences of fungus Aspergillus calidoustus.</title>
        <authorList>
            <person name="Horn F."/>
            <person name="Linde J."/>
            <person name="Mattern D.J."/>
            <person name="Walther G."/>
            <person name="Guthke R."/>
            <person name="Scherlach K."/>
            <person name="Martin K."/>
            <person name="Brakhage A.A."/>
            <person name="Petzke L."/>
            <person name="Valiante V."/>
        </authorList>
    </citation>
    <scope>NUCLEOTIDE SEQUENCE [LARGE SCALE GENOMIC DNA]</scope>
    <source>
        <strain evidence="3">SF006504</strain>
    </source>
</reference>
<organism evidence="2 3">
    <name type="scientific">Aspergillus calidoustus</name>
    <dbReference type="NCBI Taxonomy" id="454130"/>
    <lineage>
        <taxon>Eukaryota</taxon>
        <taxon>Fungi</taxon>
        <taxon>Dikarya</taxon>
        <taxon>Ascomycota</taxon>
        <taxon>Pezizomycotina</taxon>
        <taxon>Eurotiomycetes</taxon>
        <taxon>Eurotiomycetidae</taxon>
        <taxon>Eurotiales</taxon>
        <taxon>Aspergillaceae</taxon>
        <taxon>Aspergillus</taxon>
        <taxon>Aspergillus subgen. Nidulantes</taxon>
    </lineage>
</organism>
<dbReference type="Proteomes" id="UP000054771">
    <property type="component" value="Unassembled WGS sequence"/>
</dbReference>
<feature type="compositionally biased region" description="Polar residues" evidence="1">
    <location>
        <begin position="420"/>
        <end position="431"/>
    </location>
</feature>
<feature type="compositionally biased region" description="Basic and acidic residues" evidence="1">
    <location>
        <begin position="353"/>
        <end position="362"/>
    </location>
</feature>
<feature type="region of interest" description="Disordered" evidence="1">
    <location>
        <begin position="221"/>
        <end position="309"/>
    </location>
</feature>
<dbReference type="AlphaFoldDB" id="A0A0U5CJN6"/>
<gene>
    <name evidence="2" type="ORF">ASPCAL14282</name>
</gene>
<feature type="compositionally biased region" description="Basic and acidic residues" evidence="1">
    <location>
        <begin position="375"/>
        <end position="387"/>
    </location>
</feature>
<protein>
    <submittedName>
        <fullName evidence="2">Uncharacterized protein</fullName>
    </submittedName>
</protein>
<evidence type="ECO:0000313" key="2">
    <source>
        <dbReference type="EMBL" id="CEL11178.1"/>
    </source>
</evidence>
<keyword evidence="3" id="KW-1185">Reference proteome</keyword>
<feature type="compositionally biased region" description="Basic and acidic residues" evidence="1">
    <location>
        <begin position="243"/>
        <end position="255"/>
    </location>
</feature>
<sequence>MVISNLERSLGVMGKYSGLDGLTIYAHTTTDPVLLLYGYDEDFQGISWKIQGGTAAIAIASPRAALLIPVPPPPGSLYQGKPSWDEETYAAHLKLILDSIAPFFDEYQPEYWPVPDLVFHVIVCSRCKYLLRDVYWPVLKPLLQKYNLPANDVLMLRDFRMPDVPDDQDITFVVHDKQGHSHVSLLGGPDRQPPWFYIGVEDLDDRAVRLGQLHGRSSDRSSVFRILRDRPPPKLSTAGSLASKDKDKDKAKEVHVQPPECAPSAFRTSTSEGKGKRKAKEVHWESPERTPAVSRETWAPEGKDKYTEVEREKALSDWWESTGYAVPEGGRTEFQWPAPISKSAQSRSGKASASKDKDKGVQREPSLARPQVSNPKDKDMGKGKQAERVPPSEPTPFVSQVASAPQERGHRAPPSEPTPFVSQALTPQDSAQRLPPLATIGLPTPNVNSQGFPCPPTLGDIGQDLPRLATLLPPVWTHRGGETLPHLAALGLPTAEDRPITLPPLVTLGPPTPNDNGRGGQRESSSIASQTAISRGRGKEGPYAPN</sequence>
<feature type="region of interest" description="Disordered" evidence="1">
    <location>
        <begin position="495"/>
        <end position="546"/>
    </location>
</feature>
<accession>A0A0U5CJN6</accession>